<evidence type="ECO:0000256" key="5">
    <source>
        <dbReference type="SAM" id="Phobius"/>
    </source>
</evidence>
<sequence>MLQDLAFNVEEYFASIQKLAVNMLTMKDLTFDGTHPIFPGVFDRYVLSLKLMVLLIISVITLSFLVSYSVVLIFIMQKKYILNGIETLWSLPDLVSIFLLQPFFIWVTKMILVYRIFSELDKNYAQFTKAKGLSSLNILNVHILRNIWQDLLLPSSILDQGRL</sequence>
<feature type="transmembrane region" description="Helical" evidence="5">
    <location>
        <begin position="51"/>
        <end position="75"/>
    </location>
</feature>
<evidence type="ECO:0000256" key="3">
    <source>
        <dbReference type="ARBA" id="ARBA00022989"/>
    </source>
</evidence>
<dbReference type="Proteomes" id="UP000265816">
    <property type="component" value="Unassembled WGS sequence"/>
</dbReference>
<evidence type="ECO:0008006" key="8">
    <source>
        <dbReference type="Google" id="ProtNLM"/>
    </source>
</evidence>
<protein>
    <recommendedName>
        <fullName evidence="8">ABC transporter permease subunit</fullName>
    </recommendedName>
</protein>
<dbReference type="SUPFAM" id="SSF161098">
    <property type="entry name" value="MetI-like"/>
    <property type="match status" value="1"/>
</dbReference>
<name>A0A398BM61_9BACI</name>
<evidence type="ECO:0000256" key="2">
    <source>
        <dbReference type="ARBA" id="ARBA00022692"/>
    </source>
</evidence>
<evidence type="ECO:0000313" key="6">
    <source>
        <dbReference type="EMBL" id="RID88453.1"/>
    </source>
</evidence>
<dbReference type="GO" id="GO:0016020">
    <property type="term" value="C:membrane"/>
    <property type="evidence" value="ECO:0007669"/>
    <property type="project" value="UniProtKB-SubCell"/>
</dbReference>
<gene>
    <name evidence="6" type="ORF">D1970_01765</name>
</gene>
<proteinExistence type="predicted"/>
<evidence type="ECO:0000313" key="7">
    <source>
        <dbReference type="Proteomes" id="UP000265816"/>
    </source>
</evidence>
<dbReference type="EMBL" id="QWVT01000006">
    <property type="protein sequence ID" value="RID88453.1"/>
    <property type="molecule type" value="Genomic_DNA"/>
</dbReference>
<feature type="transmembrane region" description="Helical" evidence="5">
    <location>
        <begin position="95"/>
        <end position="117"/>
    </location>
</feature>
<keyword evidence="2 5" id="KW-0812">Transmembrane</keyword>
<dbReference type="RefSeq" id="WP_119111172.1">
    <property type="nucleotide sequence ID" value="NZ_CBCSEO010000001.1"/>
</dbReference>
<evidence type="ECO:0000256" key="1">
    <source>
        <dbReference type="ARBA" id="ARBA00004141"/>
    </source>
</evidence>
<dbReference type="OrthoDB" id="2958608at2"/>
<evidence type="ECO:0000256" key="4">
    <source>
        <dbReference type="ARBA" id="ARBA00023136"/>
    </source>
</evidence>
<dbReference type="AlphaFoldDB" id="A0A398BM61"/>
<comment type="subcellular location">
    <subcellularLocation>
        <location evidence="1">Membrane</location>
        <topology evidence="1">Multi-pass membrane protein</topology>
    </subcellularLocation>
</comment>
<dbReference type="InterPro" id="IPR035906">
    <property type="entry name" value="MetI-like_sf"/>
</dbReference>
<comment type="caution">
    <text evidence="6">The sequence shown here is derived from an EMBL/GenBank/DDBJ whole genome shotgun (WGS) entry which is preliminary data.</text>
</comment>
<keyword evidence="3 5" id="KW-1133">Transmembrane helix</keyword>
<keyword evidence="7" id="KW-1185">Reference proteome</keyword>
<accession>A0A398BM61</accession>
<organism evidence="6 7">
    <name type="scientific">Mesobacillus zeae</name>
    <dbReference type="NCBI Taxonomy" id="1917180"/>
    <lineage>
        <taxon>Bacteria</taxon>
        <taxon>Bacillati</taxon>
        <taxon>Bacillota</taxon>
        <taxon>Bacilli</taxon>
        <taxon>Bacillales</taxon>
        <taxon>Bacillaceae</taxon>
        <taxon>Mesobacillus</taxon>
    </lineage>
</organism>
<keyword evidence="4 5" id="KW-0472">Membrane</keyword>
<reference evidence="6 7" key="1">
    <citation type="submission" date="2018-08" db="EMBL/GenBank/DDBJ databases">
        <title>Bacillus jemisoniae sp. nov., Bacillus chryseoplanitiae sp. nov., Bacillus resnikiae sp. nov., and Bacillus frankliniae sp. nov., isolated from Viking spacecraft and associated surfaces.</title>
        <authorList>
            <person name="Seuylemezian A."/>
            <person name="Vaishampayan P."/>
        </authorList>
    </citation>
    <scope>NUCLEOTIDE SEQUENCE [LARGE SCALE GENOMIC DNA]</scope>
    <source>
        <strain evidence="6 7">JJ-247</strain>
    </source>
</reference>